<reference evidence="1" key="2">
    <citation type="submission" date="2013-11" db="EMBL/GenBank/DDBJ databases">
        <title>The Genome Sequence of Phytophthora parasitica CJ02B3.</title>
        <authorList>
            <consortium name="The Broad Institute Genomics Platform"/>
            <person name="Russ C."/>
            <person name="Tyler B."/>
            <person name="Panabieres F."/>
            <person name="Shan W."/>
            <person name="Tripathy S."/>
            <person name="Grunwald N."/>
            <person name="Machado M."/>
            <person name="Johnson C.S."/>
            <person name="Arredondo F."/>
            <person name="Hong C."/>
            <person name="Coffey M."/>
            <person name="Young S.K."/>
            <person name="Zeng Q."/>
            <person name="Gargeya S."/>
            <person name="Fitzgerald M."/>
            <person name="Abouelleil A."/>
            <person name="Alvarado L."/>
            <person name="Chapman S.B."/>
            <person name="Gainer-Dewar J."/>
            <person name="Goldberg J."/>
            <person name="Griggs A."/>
            <person name="Gujja S."/>
            <person name="Hansen M."/>
            <person name="Howarth C."/>
            <person name="Imamovic A."/>
            <person name="Ireland A."/>
            <person name="Larimer J."/>
            <person name="McCowan C."/>
            <person name="Murphy C."/>
            <person name="Pearson M."/>
            <person name="Poon T.W."/>
            <person name="Priest M."/>
            <person name="Roberts A."/>
            <person name="Saif S."/>
            <person name="Shea T."/>
            <person name="Sykes S."/>
            <person name="Wortman J."/>
            <person name="Nusbaum C."/>
            <person name="Birren B."/>
        </authorList>
    </citation>
    <scope>NUCLEOTIDE SEQUENCE [LARGE SCALE GENOMIC DNA]</scope>
    <source>
        <strain evidence="1">CJ02B3</strain>
    </source>
</reference>
<dbReference type="AlphaFoldDB" id="W2KVQ8"/>
<name>W2KVQ8_PHYNI</name>
<dbReference type="Proteomes" id="UP000054423">
    <property type="component" value="Unassembled WGS sequence"/>
</dbReference>
<protein>
    <submittedName>
        <fullName evidence="2">Uncharacterized protein</fullName>
    </submittedName>
</protein>
<organism evidence="2">
    <name type="scientific">Phytophthora nicotianae</name>
    <name type="common">Potato buckeye rot agent</name>
    <name type="synonym">Phytophthora parasitica</name>
    <dbReference type="NCBI Taxonomy" id="4792"/>
    <lineage>
        <taxon>Eukaryota</taxon>
        <taxon>Sar</taxon>
        <taxon>Stramenopiles</taxon>
        <taxon>Oomycota</taxon>
        <taxon>Peronosporomycetes</taxon>
        <taxon>Peronosporales</taxon>
        <taxon>Peronosporaceae</taxon>
        <taxon>Phytophthora</taxon>
    </lineage>
</organism>
<evidence type="ECO:0000313" key="1">
    <source>
        <dbReference type="EMBL" id="ETK82005.1"/>
    </source>
</evidence>
<sequence>MHKVILITLYELLYESSNQEPEQVRPYVATSGITQ</sequence>
<reference evidence="2" key="1">
    <citation type="submission" date="2013-11" db="EMBL/GenBank/DDBJ databases">
        <title>The Genome Sequence of Phytophthora parasitica CHvinca01.</title>
        <authorList>
            <consortium name="The Broad Institute Genomics Platform"/>
            <person name="Russ C."/>
            <person name="Tyler B."/>
            <person name="Panabieres F."/>
            <person name="Shan W."/>
            <person name="Tripathy S."/>
            <person name="Grunwald N."/>
            <person name="Machado M."/>
            <person name="Johnson C.S."/>
            <person name="Arredondo F."/>
            <person name="Hong C."/>
            <person name="Coffey M."/>
            <person name="Young S.K."/>
            <person name="Zeng Q."/>
            <person name="Gargeya S."/>
            <person name="Fitzgerald M."/>
            <person name="Abouelleil A."/>
            <person name="Alvarado L."/>
            <person name="Chapman S.B."/>
            <person name="Gainer-Dewar J."/>
            <person name="Goldberg J."/>
            <person name="Griggs A."/>
            <person name="Gujja S."/>
            <person name="Hansen M."/>
            <person name="Howarth C."/>
            <person name="Imamovic A."/>
            <person name="Ireland A."/>
            <person name="Larimer J."/>
            <person name="McCowan C."/>
            <person name="Murphy C."/>
            <person name="Pearson M."/>
            <person name="Poon T.W."/>
            <person name="Priest M."/>
            <person name="Roberts A."/>
            <person name="Saif S."/>
            <person name="Shea T."/>
            <person name="Sykes S."/>
            <person name="Wortman J."/>
            <person name="Nusbaum C."/>
            <person name="Birren B."/>
        </authorList>
    </citation>
    <scope>NUCLEOTIDE SEQUENCE [LARGE SCALE GENOMIC DNA]</scope>
    <source>
        <strain evidence="2">CHvinca01</strain>
    </source>
</reference>
<proteinExistence type="predicted"/>
<dbReference type="Proteomes" id="UP000053236">
    <property type="component" value="Unassembled WGS sequence"/>
</dbReference>
<dbReference type="EMBL" id="KI680706">
    <property type="protein sequence ID" value="ETL88649.1"/>
    <property type="molecule type" value="Genomic_DNA"/>
</dbReference>
<evidence type="ECO:0000313" key="2">
    <source>
        <dbReference type="EMBL" id="ETL88649.1"/>
    </source>
</evidence>
<dbReference type="EMBL" id="KI687303">
    <property type="protein sequence ID" value="ETK82005.1"/>
    <property type="molecule type" value="Genomic_DNA"/>
</dbReference>
<gene>
    <name evidence="1" type="ORF">L915_12547</name>
    <name evidence="2" type="ORF">L917_12294</name>
</gene>
<accession>W2KVQ8</accession>